<feature type="transmembrane region" description="Helical" evidence="2">
    <location>
        <begin position="491"/>
        <end position="513"/>
    </location>
</feature>
<protein>
    <submittedName>
        <fullName evidence="4">Ankyrin repeat family protein</fullName>
    </submittedName>
</protein>
<gene>
    <name evidence="4" type="ORF">Adt_09823</name>
</gene>
<organism evidence="4 5">
    <name type="scientific">Abeliophyllum distichum</name>
    <dbReference type="NCBI Taxonomy" id="126358"/>
    <lineage>
        <taxon>Eukaryota</taxon>
        <taxon>Viridiplantae</taxon>
        <taxon>Streptophyta</taxon>
        <taxon>Embryophyta</taxon>
        <taxon>Tracheophyta</taxon>
        <taxon>Spermatophyta</taxon>
        <taxon>Magnoliopsida</taxon>
        <taxon>eudicotyledons</taxon>
        <taxon>Gunneridae</taxon>
        <taxon>Pentapetalae</taxon>
        <taxon>asterids</taxon>
        <taxon>lamiids</taxon>
        <taxon>Lamiales</taxon>
        <taxon>Oleaceae</taxon>
        <taxon>Forsythieae</taxon>
        <taxon>Abeliophyllum</taxon>
    </lineage>
</organism>
<feature type="transmembrane region" description="Helical" evidence="2">
    <location>
        <begin position="519"/>
        <end position="539"/>
    </location>
</feature>
<feature type="transmembrane region" description="Helical" evidence="2">
    <location>
        <begin position="404"/>
        <end position="424"/>
    </location>
</feature>
<sequence length="567" mass="63854">MAGRRRRRRGRDEVMIRDSYKTYESEPEPGRDDESELFRADSCSPPRVHKPDATTTNTVEAEVIVPPSMHHSQFEIKVENPIFNANAQHLNVYSAALRGDWKAAETALNWDRTIACIEINEREDRLLHIAAAAKRTAFVRNLVEKLNTSDLALPNKHGNTAFCFAALSGVVEIAKVMYEKNTNLPTIRSSIGKTPFEMAVLLGNKKMVEYLYKITPLGDIEAEERMRILVATIHTDMYDIALKILNTDPSIVTPPPTEKKGIAPQALLALQELAQKHLSHDYDTSQERIWERLVSIIATVPYVPCLKRIYGSLQKRRQAVRSQHYNGNNILHLAAKLAPPSRLNIVSGAALQMQRELLWFNEVKKILQPSDIKEKNNEGKTPRELFSDEHNKLREAGEEWMKDTASSCMVVAALIATVAFAAAFTVPGGNNDETGAPIFFKDRWFTVFVISDAMAMFSSTASIITFLSILTSRYAEDDFLFILPAKLMFGLISLFASIVCMVVTFSATFFVVYKEENKGTLPRLVAALALLPITLYAVLNSRLWISLIRSTCWSSRSMFRPGKHRLF</sequence>
<evidence type="ECO:0000256" key="2">
    <source>
        <dbReference type="SAM" id="Phobius"/>
    </source>
</evidence>
<dbReference type="Gene3D" id="1.25.40.20">
    <property type="entry name" value="Ankyrin repeat-containing domain"/>
    <property type="match status" value="1"/>
</dbReference>
<dbReference type="EMBL" id="JBFOLK010000003">
    <property type="protein sequence ID" value="KAL2524769.1"/>
    <property type="molecule type" value="Genomic_DNA"/>
</dbReference>
<evidence type="ECO:0000313" key="5">
    <source>
        <dbReference type="Proteomes" id="UP001604336"/>
    </source>
</evidence>
<keyword evidence="2" id="KW-1133">Transmembrane helix</keyword>
<dbReference type="PANTHER" id="PTHR24177:SF292">
    <property type="entry name" value="ANKYRIN REPEAT FAMILY PROTEIN-RELATED"/>
    <property type="match status" value="1"/>
</dbReference>
<dbReference type="InterPro" id="IPR026961">
    <property type="entry name" value="PGG_dom"/>
</dbReference>
<evidence type="ECO:0000259" key="3">
    <source>
        <dbReference type="Pfam" id="PF13962"/>
    </source>
</evidence>
<comment type="caution">
    <text evidence="4">The sequence shown here is derived from an EMBL/GenBank/DDBJ whole genome shotgun (WGS) entry which is preliminary data.</text>
</comment>
<feature type="compositionally biased region" description="Basic and acidic residues" evidence="1">
    <location>
        <begin position="10"/>
        <end position="39"/>
    </location>
</feature>
<evidence type="ECO:0000313" key="4">
    <source>
        <dbReference type="EMBL" id="KAL2524769.1"/>
    </source>
</evidence>
<dbReference type="InterPro" id="IPR036770">
    <property type="entry name" value="Ankyrin_rpt-contain_sf"/>
</dbReference>
<dbReference type="Proteomes" id="UP001604336">
    <property type="component" value="Unassembled WGS sequence"/>
</dbReference>
<keyword evidence="2" id="KW-0472">Membrane</keyword>
<dbReference type="SMART" id="SM00248">
    <property type="entry name" value="ANK"/>
    <property type="match status" value="3"/>
</dbReference>
<accession>A0ABD1UI88</accession>
<feature type="transmembrane region" description="Helical" evidence="2">
    <location>
        <begin position="444"/>
        <end position="470"/>
    </location>
</feature>
<feature type="domain" description="PGG" evidence="3">
    <location>
        <begin position="398"/>
        <end position="511"/>
    </location>
</feature>
<dbReference type="InterPro" id="IPR002110">
    <property type="entry name" value="Ankyrin_rpt"/>
</dbReference>
<dbReference type="Pfam" id="PF13962">
    <property type="entry name" value="PGG"/>
    <property type="match status" value="1"/>
</dbReference>
<dbReference type="AlphaFoldDB" id="A0ABD1UI88"/>
<dbReference type="Pfam" id="PF12796">
    <property type="entry name" value="Ank_2"/>
    <property type="match status" value="1"/>
</dbReference>
<keyword evidence="2" id="KW-0812">Transmembrane</keyword>
<feature type="region of interest" description="Disordered" evidence="1">
    <location>
        <begin position="1"/>
        <end position="56"/>
    </location>
</feature>
<proteinExistence type="predicted"/>
<evidence type="ECO:0000256" key="1">
    <source>
        <dbReference type="SAM" id="MobiDB-lite"/>
    </source>
</evidence>
<reference evidence="5" key="1">
    <citation type="submission" date="2024-07" db="EMBL/GenBank/DDBJ databases">
        <title>Two chromosome-level genome assemblies of Korean endemic species Abeliophyllum distichum and Forsythia ovata (Oleaceae).</title>
        <authorList>
            <person name="Jang H."/>
        </authorList>
    </citation>
    <scope>NUCLEOTIDE SEQUENCE [LARGE SCALE GENOMIC DNA]</scope>
</reference>
<name>A0ABD1UI88_9LAMI</name>
<dbReference type="SUPFAM" id="SSF48403">
    <property type="entry name" value="Ankyrin repeat"/>
    <property type="match status" value="1"/>
</dbReference>
<keyword evidence="5" id="KW-1185">Reference proteome</keyword>
<dbReference type="PANTHER" id="PTHR24177">
    <property type="entry name" value="CASKIN"/>
    <property type="match status" value="1"/>
</dbReference>